<dbReference type="RefSeq" id="WP_246078337.1">
    <property type="nucleotide sequence ID" value="NZ_BJML01000014.1"/>
</dbReference>
<name>A0A4Y3QPX9_MICTE</name>
<proteinExistence type="inferred from homology"/>
<dbReference type="AlphaFoldDB" id="A0A4Y3QPX9"/>
<comment type="caution">
    <text evidence="2">The sequence shown here is derived from an EMBL/GenBank/DDBJ whole genome shotgun (WGS) entry which is preliminary data.</text>
</comment>
<dbReference type="InterPro" id="IPR000600">
    <property type="entry name" value="ROK"/>
</dbReference>
<dbReference type="Pfam" id="PF00480">
    <property type="entry name" value="ROK"/>
    <property type="match status" value="1"/>
</dbReference>
<dbReference type="EMBL" id="BJML01000014">
    <property type="protein sequence ID" value="GEB47232.1"/>
    <property type="molecule type" value="Genomic_DNA"/>
</dbReference>
<dbReference type="PANTHER" id="PTHR18964">
    <property type="entry name" value="ROK (REPRESSOR, ORF, KINASE) FAMILY"/>
    <property type="match status" value="1"/>
</dbReference>
<evidence type="ECO:0000256" key="1">
    <source>
        <dbReference type="ARBA" id="ARBA00006479"/>
    </source>
</evidence>
<dbReference type="GeneID" id="57145849"/>
<dbReference type="SUPFAM" id="SSF53067">
    <property type="entry name" value="Actin-like ATPase domain"/>
    <property type="match status" value="1"/>
</dbReference>
<comment type="similarity">
    <text evidence="1">Belongs to the ROK (NagC/XylR) family.</text>
</comment>
<evidence type="ECO:0000313" key="2">
    <source>
        <dbReference type="EMBL" id="GEB47232.1"/>
    </source>
</evidence>
<dbReference type="PANTHER" id="PTHR18964:SF149">
    <property type="entry name" value="BIFUNCTIONAL UDP-N-ACETYLGLUCOSAMINE 2-EPIMERASE_N-ACETYLMANNOSAMINE KINASE"/>
    <property type="match status" value="1"/>
</dbReference>
<protein>
    <submittedName>
        <fullName evidence="2">Transcriptional regulator</fullName>
    </submittedName>
</protein>
<organism evidence="2 3">
    <name type="scientific">Microbacterium testaceum</name>
    <name type="common">Aureobacterium testaceum</name>
    <name type="synonym">Brevibacterium testaceum</name>
    <dbReference type="NCBI Taxonomy" id="2033"/>
    <lineage>
        <taxon>Bacteria</taxon>
        <taxon>Bacillati</taxon>
        <taxon>Actinomycetota</taxon>
        <taxon>Actinomycetes</taxon>
        <taxon>Micrococcales</taxon>
        <taxon>Microbacteriaceae</taxon>
        <taxon>Microbacterium</taxon>
    </lineage>
</organism>
<gene>
    <name evidence="2" type="ORF">MTE01_31770</name>
</gene>
<evidence type="ECO:0000313" key="3">
    <source>
        <dbReference type="Proteomes" id="UP000319525"/>
    </source>
</evidence>
<dbReference type="Proteomes" id="UP000319525">
    <property type="component" value="Unassembled WGS sequence"/>
</dbReference>
<reference evidence="2 3" key="1">
    <citation type="submission" date="2019-06" db="EMBL/GenBank/DDBJ databases">
        <title>Whole genome shotgun sequence of Microbacterium testaceum NBRC 12675.</title>
        <authorList>
            <person name="Hosoyama A."/>
            <person name="Uohara A."/>
            <person name="Ohji S."/>
            <person name="Ichikawa N."/>
        </authorList>
    </citation>
    <scope>NUCLEOTIDE SEQUENCE [LARGE SCALE GENOMIC DNA]</scope>
    <source>
        <strain evidence="2 3">NBRC 12675</strain>
    </source>
</reference>
<sequence>MPMDAVTATPSLRRHSLDAVLRHAWQVDAFTASDVIAAIGVTRSTAIDVLDELTARRLLAEMPNARAVGEYSKGRPARRFAFRPEAGVVVGVDAGRGHLTATVADLRGETLATSRLTVDPERDSPERRRRAAEATVEATLKRARRDRSEIVALCAGVPAPVDREGRSPVHHDRFWERMNPGFIDTFQSWSPVVRVENDATLAAVAEHARGAAADCDDFVALLAGERFGAGICLDGHLLRGKHGGAGETVAFDRVEGVGSAEGLAPRCVEAARAALRSGSLPAQSALHDIDPAAIDAKSVLDLAASGDPGALAVAREVGGALAGVVGIFGSLFDVDRVIVSGAIAAGAAPIITAAIDALPRALDLPAPAIVASTLGADIVSIGAVAAAVDAARDHALDLPVFSLPDDRARA</sequence>
<dbReference type="Gene3D" id="3.30.420.40">
    <property type="match status" value="2"/>
</dbReference>
<accession>A0A4Y3QPX9</accession>
<dbReference type="InterPro" id="IPR043129">
    <property type="entry name" value="ATPase_NBD"/>
</dbReference>